<dbReference type="RefSeq" id="WP_109748500.1">
    <property type="nucleotide sequence ID" value="NZ_JANKBI010000020.1"/>
</dbReference>
<name>A0AB73SY29_9FIRM</name>
<dbReference type="InterPro" id="IPR002934">
    <property type="entry name" value="Polymerase_NTP_transf_dom"/>
</dbReference>
<dbReference type="GO" id="GO:0016779">
    <property type="term" value="F:nucleotidyltransferase activity"/>
    <property type="evidence" value="ECO:0007669"/>
    <property type="project" value="InterPro"/>
</dbReference>
<sequence length="111" mass="13012">MTEEKIKEVMAKFSEAAKEIYGEKLYKIILYGSCARGDYEQDSDIDIMVLLDVPQETIGLERKRILDVADKLDWDYDVVLTPVFLNYRIYQKYMPVSKFYQNVQKEGVQIA</sequence>
<dbReference type="Gene3D" id="3.30.460.10">
    <property type="entry name" value="Beta Polymerase, domain 2"/>
    <property type="match status" value="1"/>
</dbReference>
<evidence type="ECO:0000259" key="1">
    <source>
        <dbReference type="Pfam" id="PF01909"/>
    </source>
</evidence>
<dbReference type="InterPro" id="IPR043519">
    <property type="entry name" value="NT_sf"/>
</dbReference>
<dbReference type="InterPro" id="IPR052548">
    <property type="entry name" value="Type_VII_TA_antitoxin"/>
</dbReference>
<proteinExistence type="predicted"/>
<evidence type="ECO:0000313" key="2">
    <source>
        <dbReference type="EMBL" id="PWJ72298.1"/>
    </source>
</evidence>
<dbReference type="CDD" id="cd05403">
    <property type="entry name" value="NT_KNTase_like"/>
    <property type="match status" value="1"/>
</dbReference>
<dbReference type="PANTHER" id="PTHR33933:SF1">
    <property type="entry name" value="PROTEIN ADENYLYLTRANSFERASE MNTA-RELATED"/>
    <property type="match status" value="1"/>
</dbReference>
<evidence type="ECO:0000313" key="3">
    <source>
        <dbReference type="Proteomes" id="UP000245412"/>
    </source>
</evidence>
<protein>
    <submittedName>
        <fullName evidence="2">Nucleotidyltransferase-like protein</fullName>
    </submittedName>
</protein>
<accession>A0AB73SY29</accession>
<comment type="caution">
    <text evidence="2">The sequence shown here is derived from an EMBL/GenBank/DDBJ whole genome shotgun (WGS) entry which is preliminary data.</text>
</comment>
<keyword evidence="3" id="KW-1185">Reference proteome</keyword>
<dbReference type="Pfam" id="PF01909">
    <property type="entry name" value="NTP_transf_2"/>
    <property type="match status" value="1"/>
</dbReference>
<dbReference type="SUPFAM" id="SSF81301">
    <property type="entry name" value="Nucleotidyltransferase"/>
    <property type="match status" value="1"/>
</dbReference>
<dbReference type="EMBL" id="QGGY01000019">
    <property type="protein sequence ID" value="PWJ72298.1"/>
    <property type="molecule type" value="Genomic_DNA"/>
</dbReference>
<reference evidence="2 3" key="1">
    <citation type="submission" date="2018-05" db="EMBL/GenBank/DDBJ databases">
        <authorList>
            <person name="Goeker M."/>
            <person name="Huntemann M."/>
            <person name="Clum A."/>
            <person name="Pillay M."/>
            <person name="Palaniappan K."/>
            <person name="Varghese N."/>
            <person name="Mikhailova N."/>
            <person name="Stamatis D."/>
            <person name="Reddy T."/>
            <person name="Daum C."/>
            <person name="Shapiro N."/>
            <person name="Ivanova N."/>
            <person name="Kyrpides N."/>
            <person name="Woyke T."/>
        </authorList>
    </citation>
    <scope>NUCLEOTIDE SEQUENCE [LARGE SCALE GENOMIC DNA]</scope>
    <source>
        <strain evidence="2 3">DSM 26524</strain>
    </source>
</reference>
<dbReference type="AlphaFoldDB" id="A0AB73SY29"/>
<dbReference type="PANTHER" id="PTHR33933">
    <property type="entry name" value="NUCLEOTIDYLTRANSFERASE"/>
    <property type="match status" value="1"/>
</dbReference>
<organism evidence="2 3">
    <name type="scientific">Murimonas intestini</name>
    <dbReference type="NCBI Taxonomy" id="1337051"/>
    <lineage>
        <taxon>Bacteria</taxon>
        <taxon>Bacillati</taxon>
        <taxon>Bacillota</taxon>
        <taxon>Clostridia</taxon>
        <taxon>Lachnospirales</taxon>
        <taxon>Lachnospiraceae</taxon>
        <taxon>Murimonas</taxon>
    </lineage>
</organism>
<feature type="domain" description="Polymerase nucleotidyl transferase" evidence="1">
    <location>
        <begin position="11"/>
        <end position="85"/>
    </location>
</feature>
<dbReference type="Proteomes" id="UP000245412">
    <property type="component" value="Unassembled WGS sequence"/>
</dbReference>
<gene>
    <name evidence="2" type="ORF">C7383_1192</name>
</gene>